<protein>
    <recommendedName>
        <fullName evidence="3">HicB-like antitoxin of toxin-antitoxin system domain-containing protein</fullName>
    </recommendedName>
</protein>
<comment type="caution">
    <text evidence="1">The sequence shown here is derived from an EMBL/GenBank/DDBJ whole genome shotgun (WGS) entry which is preliminary data.</text>
</comment>
<keyword evidence="2" id="KW-1185">Reference proteome</keyword>
<evidence type="ECO:0000313" key="2">
    <source>
        <dbReference type="Proteomes" id="UP000322699"/>
    </source>
</evidence>
<accession>A0A5B1CHT6</accession>
<proteinExistence type="predicted"/>
<reference evidence="1 2" key="1">
    <citation type="submission" date="2019-08" db="EMBL/GenBank/DDBJ databases">
        <title>Deep-cultivation of Planctomycetes and their phenomic and genomic characterization uncovers novel biology.</title>
        <authorList>
            <person name="Wiegand S."/>
            <person name="Jogler M."/>
            <person name="Boedeker C."/>
            <person name="Pinto D."/>
            <person name="Vollmers J."/>
            <person name="Rivas-Marin E."/>
            <person name="Kohn T."/>
            <person name="Peeters S.H."/>
            <person name="Heuer A."/>
            <person name="Rast P."/>
            <person name="Oberbeckmann S."/>
            <person name="Bunk B."/>
            <person name="Jeske O."/>
            <person name="Meyerdierks A."/>
            <person name="Storesund J.E."/>
            <person name="Kallscheuer N."/>
            <person name="Luecker S."/>
            <person name="Lage O.M."/>
            <person name="Pohl T."/>
            <person name="Merkel B.J."/>
            <person name="Hornburger P."/>
            <person name="Mueller R.-W."/>
            <person name="Bruemmer F."/>
            <person name="Labrenz M."/>
            <person name="Spormann A.M."/>
            <person name="Op Den Camp H."/>
            <person name="Overmann J."/>
            <person name="Amann R."/>
            <person name="Jetten M.S.M."/>
            <person name="Mascher T."/>
            <person name="Medema M.H."/>
            <person name="Devos D.P."/>
            <person name="Kaster A.-K."/>
            <person name="Ovreas L."/>
            <person name="Rohde M."/>
            <person name="Galperin M.Y."/>
            <person name="Jogler C."/>
        </authorList>
    </citation>
    <scope>NUCLEOTIDE SEQUENCE [LARGE SCALE GENOMIC DNA]</scope>
    <source>
        <strain evidence="1 2">LF1</strain>
    </source>
</reference>
<dbReference type="AlphaFoldDB" id="A0A5B1CHT6"/>
<gene>
    <name evidence="1" type="ORF">LF1_32890</name>
</gene>
<organism evidence="1 2">
    <name type="scientific">Rubripirellula obstinata</name>
    <dbReference type="NCBI Taxonomy" id="406547"/>
    <lineage>
        <taxon>Bacteria</taxon>
        <taxon>Pseudomonadati</taxon>
        <taxon>Planctomycetota</taxon>
        <taxon>Planctomycetia</taxon>
        <taxon>Pirellulales</taxon>
        <taxon>Pirellulaceae</taxon>
        <taxon>Rubripirellula</taxon>
    </lineage>
</organism>
<dbReference type="OrthoDB" id="283927at2"/>
<dbReference type="Proteomes" id="UP000322699">
    <property type="component" value="Unassembled WGS sequence"/>
</dbReference>
<name>A0A5B1CHT6_9BACT</name>
<sequence>MNDQPELPIDHSSSNVPEVPSFGCIVYVSSTPKGRIKARVANLPGIEIEAASERDALTKIVKQFKNTIQDHIQAKSKIPWIDPPSSIVEGEQKRFLPTHL</sequence>
<dbReference type="RefSeq" id="WP_068267015.1">
    <property type="nucleotide sequence ID" value="NZ_LWSK01000148.1"/>
</dbReference>
<evidence type="ECO:0008006" key="3">
    <source>
        <dbReference type="Google" id="ProtNLM"/>
    </source>
</evidence>
<dbReference type="EMBL" id="VRLW01000001">
    <property type="protein sequence ID" value="KAA1260748.1"/>
    <property type="molecule type" value="Genomic_DNA"/>
</dbReference>
<evidence type="ECO:0000313" key="1">
    <source>
        <dbReference type="EMBL" id="KAA1260748.1"/>
    </source>
</evidence>